<name>A0A1I8QCV5_STOCA</name>
<dbReference type="GO" id="GO:0016746">
    <property type="term" value="F:acyltransferase activity"/>
    <property type="evidence" value="ECO:0007669"/>
    <property type="project" value="InterPro"/>
</dbReference>
<proteinExistence type="predicted"/>
<dbReference type="Proteomes" id="UP000095300">
    <property type="component" value="Unassembled WGS sequence"/>
</dbReference>
<dbReference type="AlphaFoldDB" id="A0A1I8QCV5"/>
<dbReference type="OrthoDB" id="429967at2759"/>
<dbReference type="VEuPathDB" id="VectorBase:SCAU015977"/>
<reference evidence="1" key="1">
    <citation type="submission" date="2020-05" db="UniProtKB">
        <authorList>
            <consortium name="EnsemblMetazoa"/>
        </authorList>
    </citation>
    <scope>IDENTIFICATION</scope>
    <source>
        <strain evidence="1">USDA</strain>
    </source>
</reference>
<protein>
    <submittedName>
        <fullName evidence="1">Uncharacterized protein</fullName>
    </submittedName>
</protein>
<sequence>MQFLLKKILFHPRGLNFIPIQRHLHLKPKSIVIASAIRTPWGQPMGQLASVKSLDLASLVVETAVKQSGAPLEQIQQIFVAKEPPLEKDDLADKCGQFLKKSQFNFKQDKENFGLNNLREAIELLTTKKCQFVVVAGVESATERLQNKKDLRPNSYTEVTNFNETFTKRCKVLLDKASKQGLYDAELAALKTLKVIDNKRRQVEINQDEVSEGIMTHFDGAAAIVLTTNKKAMEENIKPLAVLADIEISGSDSFNLASLASDNDVKIEHCEVNRYDSDFLTSIQDTLNISCDQINPYGGPCGNQFNAASLYGRITHMSHILRPNTMGCLLSLRQQQSVALLMEKLLPPPIYTGDLPQLTLFTKEPCHLCDMLVEELQQHFQGEYNLEKIYIDTKENVRYLRLYRNDIPVLYLNGQFLCMHRLNIRLLRQKLDLLKPL</sequence>
<dbReference type="PANTHER" id="PTHR33558:SF1">
    <property type="entry name" value="GLUTAREDOXIN-LIKE PROTEIN C5ORF63 HOMOLOG"/>
    <property type="match status" value="1"/>
</dbReference>
<keyword evidence="2" id="KW-1185">Reference proteome</keyword>
<dbReference type="PANTHER" id="PTHR33558">
    <property type="entry name" value="GLUTAREDOXIN-LIKE PROTEIN C5ORF63 HOMOLOG"/>
    <property type="match status" value="1"/>
</dbReference>
<dbReference type="Pfam" id="PF05768">
    <property type="entry name" value="Glrx-like"/>
    <property type="match status" value="1"/>
</dbReference>
<dbReference type="InterPro" id="IPR016039">
    <property type="entry name" value="Thiolase-like"/>
</dbReference>
<dbReference type="SUPFAM" id="SSF53901">
    <property type="entry name" value="Thiolase-like"/>
    <property type="match status" value="1"/>
</dbReference>
<accession>A0A1I8QCV5</accession>
<dbReference type="EnsemblMetazoa" id="SCAU015977-RC">
    <property type="protein sequence ID" value="SCAU015977-PC"/>
    <property type="gene ID" value="SCAU015977"/>
</dbReference>
<evidence type="ECO:0000313" key="2">
    <source>
        <dbReference type="Proteomes" id="UP000095300"/>
    </source>
</evidence>
<evidence type="ECO:0000313" key="1">
    <source>
        <dbReference type="EnsemblMetazoa" id="SCAU015977-PC"/>
    </source>
</evidence>
<dbReference type="InterPro" id="IPR052565">
    <property type="entry name" value="Glutaredoxin-like_YDR286C"/>
</dbReference>
<dbReference type="SUPFAM" id="SSF52833">
    <property type="entry name" value="Thioredoxin-like"/>
    <property type="match status" value="1"/>
</dbReference>
<dbReference type="Gene3D" id="3.40.30.10">
    <property type="entry name" value="Glutaredoxin"/>
    <property type="match status" value="1"/>
</dbReference>
<dbReference type="Gene3D" id="3.40.47.10">
    <property type="match status" value="2"/>
</dbReference>
<dbReference type="InterPro" id="IPR008554">
    <property type="entry name" value="Glutaredoxin-like"/>
</dbReference>
<organism evidence="1 2">
    <name type="scientific">Stomoxys calcitrans</name>
    <name type="common">Stable fly</name>
    <name type="synonym">Conops calcitrans</name>
    <dbReference type="NCBI Taxonomy" id="35570"/>
    <lineage>
        <taxon>Eukaryota</taxon>
        <taxon>Metazoa</taxon>
        <taxon>Ecdysozoa</taxon>
        <taxon>Arthropoda</taxon>
        <taxon>Hexapoda</taxon>
        <taxon>Insecta</taxon>
        <taxon>Pterygota</taxon>
        <taxon>Neoptera</taxon>
        <taxon>Endopterygota</taxon>
        <taxon>Diptera</taxon>
        <taxon>Brachycera</taxon>
        <taxon>Muscomorpha</taxon>
        <taxon>Muscoidea</taxon>
        <taxon>Muscidae</taxon>
        <taxon>Stomoxys</taxon>
    </lineage>
</organism>
<gene>
    <name evidence="1" type="primary">106088407</name>
</gene>
<dbReference type="STRING" id="35570.A0A1I8QCV5"/>
<dbReference type="InterPro" id="IPR036249">
    <property type="entry name" value="Thioredoxin-like_sf"/>
</dbReference>
<dbReference type="KEGG" id="scac:106088407"/>